<dbReference type="OrthoDB" id="419711at2759"/>
<protein>
    <submittedName>
        <fullName evidence="2">3204_t:CDS:1</fullName>
    </submittedName>
</protein>
<evidence type="ECO:0000256" key="1">
    <source>
        <dbReference type="SAM" id="Phobius"/>
    </source>
</evidence>
<gene>
    <name evidence="2" type="ORF">CPELLU_LOCUS8602</name>
</gene>
<keyword evidence="1" id="KW-1133">Transmembrane helix</keyword>
<dbReference type="AlphaFoldDB" id="A0A9N9DEQ2"/>
<feature type="transmembrane region" description="Helical" evidence="1">
    <location>
        <begin position="27"/>
        <end position="45"/>
    </location>
</feature>
<feature type="transmembrane region" description="Helical" evidence="1">
    <location>
        <begin position="57"/>
        <end position="77"/>
    </location>
</feature>
<comment type="caution">
    <text evidence="2">The sequence shown here is derived from an EMBL/GenBank/DDBJ whole genome shotgun (WGS) entry which is preliminary data.</text>
</comment>
<name>A0A9N9DEQ2_9GLOM</name>
<feature type="transmembrane region" description="Helical" evidence="1">
    <location>
        <begin position="115"/>
        <end position="134"/>
    </location>
</feature>
<reference evidence="2" key="1">
    <citation type="submission" date="2021-06" db="EMBL/GenBank/DDBJ databases">
        <authorList>
            <person name="Kallberg Y."/>
            <person name="Tangrot J."/>
            <person name="Rosling A."/>
        </authorList>
    </citation>
    <scope>NUCLEOTIDE SEQUENCE</scope>
    <source>
        <strain evidence="2">FL966</strain>
    </source>
</reference>
<accession>A0A9N9DEQ2</accession>
<proteinExistence type="predicted"/>
<evidence type="ECO:0000313" key="2">
    <source>
        <dbReference type="EMBL" id="CAG8635577.1"/>
    </source>
</evidence>
<feature type="transmembrane region" description="Helical" evidence="1">
    <location>
        <begin position="159"/>
        <end position="179"/>
    </location>
</feature>
<keyword evidence="3" id="KW-1185">Reference proteome</keyword>
<dbReference type="EMBL" id="CAJVQA010006175">
    <property type="protein sequence ID" value="CAG8635577.1"/>
    <property type="molecule type" value="Genomic_DNA"/>
</dbReference>
<feature type="transmembrane region" description="Helical" evidence="1">
    <location>
        <begin position="83"/>
        <end position="106"/>
    </location>
</feature>
<keyword evidence="1" id="KW-0812">Transmembrane</keyword>
<dbReference type="Proteomes" id="UP000789759">
    <property type="component" value="Unassembled WGS sequence"/>
</dbReference>
<keyword evidence="1" id="KW-0472">Membrane</keyword>
<evidence type="ECO:0000313" key="3">
    <source>
        <dbReference type="Proteomes" id="UP000789759"/>
    </source>
</evidence>
<sequence length="203" mass="24087">MTFFHWGEFDPNLSVTSWFVSSRTLKIFRVVVTVYSWIILIGHLLDYGLYTHSLAQYVHYHAIIPFVYWGLLSQAFLKENNPWFIWLINVSVHGMEFVTMMIELFLNRQLMKKSFVFITIPIQILFMFEAFLVYDEHNFWIYDFLDWHRGSPGEVASRYIGFFLAFIAVYFLVYGIHAFRDFIGRKKKKSQKSSENIAMSAVA</sequence>
<organism evidence="2 3">
    <name type="scientific">Cetraspora pellucida</name>
    <dbReference type="NCBI Taxonomy" id="1433469"/>
    <lineage>
        <taxon>Eukaryota</taxon>
        <taxon>Fungi</taxon>
        <taxon>Fungi incertae sedis</taxon>
        <taxon>Mucoromycota</taxon>
        <taxon>Glomeromycotina</taxon>
        <taxon>Glomeromycetes</taxon>
        <taxon>Diversisporales</taxon>
        <taxon>Gigasporaceae</taxon>
        <taxon>Cetraspora</taxon>
    </lineage>
</organism>